<dbReference type="AlphaFoldDB" id="A0AAE1GM33"/>
<gene>
    <name evidence="2" type="ORF">Pcinc_001867</name>
</gene>
<accession>A0AAE1GM33</accession>
<dbReference type="Proteomes" id="UP001286313">
    <property type="component" value="Unassembled WGS sequence"/>
</dbReference>
<evidence type="ECO:0000313" key="3">
    <source>
        <dbReference type="Proteomes" id="UP001286313"/>
    </source>
</evidence>
<comment type="caution">
    <text evidence="2">The sequence shown here is derived from an EMBL/GenBank/DDBJ whole genome shotgun (WGS) entry which is preliminary data.</text>
</comment>
<name>A0AAE1GM33_PETCI</name>
<reference evidence="2" key="1">
    <citation type="submission" date="2023-10" db="EMBL/GenBank/DDBJ databases">
        <title>Genome assemblies of two species of porcelain crab, Petrolisthes cinctipes and Petrolisthes manimaculis (Anomura: Porcellanidae).</title>
        <authorList>
            <person name="Angst P."/>
        </authorList>
    </citation>
    <scope>NUCLEOTIDE SEQUENCE</scope>
    <source>
        <strain evidence="2">PB745_01</strain>
        <tissue evidence="2">Gill</tissue>
    </source>
</reference>
<evidence type="ECO:0000313" key="2">
    <source>
        <dbReference type="EMBL" id="KAK3894407.1"/>
    </source>
</evidence>
<dbReference type="EMBL" id="JAWQEG010000113">
    <property type="protein sequence ID" value="KAK3894407.1"/>
    <property type="molecule type" value="Genomic_DNA"/>
</dbReference>
<feature type="region of interest" description="Disordered" evidence="1">
    <location>
        <begin position="1"/>
        <end position="41"/>
    </location>
</feature>
<sequence>MADRVTEARSSERRLNDQLPCSLPPSSSLPFPTTPPPPFYPETRRTRMLRRTPYLPWSFCHGVCELGREELAPFIFAAPFFVRESKGWMGEPG</sequence>
<organism evidence="2 3">
    <name type="scientific">Petrolisthes cinctipes</name>
    <name type="common">Flat porcelain crab</name>
    <dbReference type="NCBI Taxonomy" id="88211"/>
    <lineage>
        <taxon>Eukaryota</taxon>
        <taxon>Metazoa</taxon>
        <taxon>Ecdysozoa</taxon>
        <taxon>Arthropoda</taxon>
        <taxon>Crustacea</taxon>
        <taxon>Multicrustacea</taxon>
        <taxon>Malacostraca</taxon>
        <taxon>Eumalacostraca</taxon>
        <taxon>Eucarida</taxon>
        <taxon>Decapoda</taxon>
        <taxon>Pleocyemata</taxon>
        <taxon>Anomura</taxon>
        <taxon>Galatheoidea</taxon>
        <taxon>Porcellanidae</taxon>
        <taxon>Petrolisthes</taxon>
    </lineage>
</organism>
<proteinExistence type="predicted"/>
<evidence type="ECO:0000256" key="1">
    <source>
        <dbReference type="SAM" id="MobiDB-lite"/>
    </source>
</evidence>
<feature type="compositionally biased region" description="Basic and acidic residues" evidence="1">
    <location>
        <begin position="1"/>
        <end position="16"/>
    </location>
</feature>
<keyword evidence="3" id="KW-1185">Reference proteome</keyword>
<protein>
    <submittedName>
        <fullName evidence="2">Uncharacterized protein</fullName>
    </submittedName>
</protein>